<name>A0A8S1JAN8_9CHLO</name>
<dbReference type="InterPro" id="IPR036291">
    <property type="entry name" value="NAD(P)-bd_dom_sf"/>
</dbReference>
<dbReference type="Proteomes" id="UP000708148">
    <property type="component" value="Unassembled WGS sequence"/>
</dbReference>
<feature type="region of interest" description="Disordered" evidence="1">
    <location>
        <begin position="312"/>
        <end position="334"/>
    </location>
</feature>
<dbReference type="AlphaFoldDB" id="A0A8S1JAN8"/>
<feature type="region of interest" description="Disordered" evidence="1">
    <location>
        <begin position="1"/>
        <end position="26"/>
    </location>
</feature>
<accession>A0A8S1JAN8</accession>
<reference evidence="2" key="1">
    <citation type="submission" date="2020-12" db="EMBL/GenBank/DDBJ databases">
        <authorList>
            <person name="Iha C."/>
        </authorList>
    </citation>
    <scope>NUCLEOTIDE SEQUENCE</scope>
</reference>
<evidence type="ECO:0008006" key="4">
    <source>
        <dbReference type="Google" id="ProtNLM"/>
    </source>
</evidence>
<evidence type="ECO:0000313" key="2">
    <source>
        <dbReference type="EMBL" id="CAD7704120.1"/>
    </source>
</evidence>
<dbReference type="PANTHER" id="PTHR44147">
    <property type="entry name" value="DEHYDROGENASE/REDUCTASE SDR FAMILY MEMBER 1"/>
    <property type="match status" value="1"/>
</dbReference>
<gene>
    <name evidence="2" type="ORF">OSTQU699_LOCUS9477</name>
</gene>
<sequence>MASRTLRCPHTSPLRSPSYINHPAPTLPPFRSRDAMAQMAARAAAPHAKILEGKVAVVTGASRGAGRGIALALGDAGATVYVTGRSVRGGPAVVDAPGTVDATAEDVERRGGRGVAVRCDHTVASEVEGLFARVEREQGRLDLLVNSVWGGNEIDFYSGDDGTAPFWRQPPGHWHGMMEAGVHAYLLASVAAAPIMVSAGRGLIINVTFWDQGKYTGYFYYDLAKAAMCRMAFGMAADLKEHGVSALALSPGFMKTERVVAAHDAADLADAETPEYLGRAVAHLAADAGVMAKSGRTLTVGELAREYGFTDVDGRQPPPFKVPEEFPGREAGQI</sequence>
<dbReference type="SUPFAM" id="SSF51735">
    <property type="entry name" value="NAD(P)-binding Rossmann-fold domains"/>
    <property type="match status" value="1"/>
</dbReference>
<proteinExistence type="predicted"/>
<keyword evidence="3" id="KW-1185">Reference proteome</keyword>
<dbReference type="Pfam" id="PF00106">
    <property type="entry name" value="adh_short"/>
    <property type="match status" value="1"/>
</dbReference>
<dbReference type="OrthoDB" id="1933717at2759"/>
<dbReference type="PRINTS" id="PR00081">
    <property type="entry name" value="GDHRDH"/>
</dbReference>
<evidence type="ECO:0000256" key="1">
    <source>
        <dbReference type="SAM" id="MobiDB-lite"/>
    </source>
</evidence>
<dbReference type="InterPro" id="IPR002347">
    <property type="entry name" value="SDR_fam"/>
</dbReference>
<dbReference type="EMBL" id="CAJHUC010002644">
    <property type="protein sequence ID" value="CAD7704120.1"/>
    <property type="molecule type" value="Genomic_DNA"/>
</dbReference>
<dbReference type="Gene3D" id="3.40.50.720">
    <property type="entry name" value="NAD(P)-binding Rossmann-like Domain"/>
    <property type="match status" value="1"/>
</dbReference>
<protein>
    <recommendedName>
        <fullName evidence="4">Short-chain dehydrogenase/reductase SDR</fullName>
    </recommendedName>
</protein>
<comment type="caution">
    <text evidence="2">The sequence shown here is derived from an EMBL/GenBank/DDBJ whole genome shotgun (WGS) entry which is preliminary data.</text>
</comment>
<dbReference type="PANTHER" id="PTHR44147:SF2">
    <property type="entry name" value="DEHYDROGENASE_REDUCTASE SDR FAMILY MEMBER 1"/>
    <property type="match status" value="1"/>
</dbReference>
<organism evidence="2 3">
    <name type="scientific">Ostreobium quekettii</name>
    <dbReference type="NCBI Taxonomy" id="121088"/>
    <lineage>
        <taxon>Eukaryota</taxon>
        <taxon>Viridiplantae</taxon>
        <taxon>Chlorophyta</taxon>
        <taxon>core chlorophytes</taxon>
        <taxon>Ulvophyceae</taxon>
        <taxon>TCBD clade</taxon>
        <taxon>Bryopsidales</taxon>
        <taxon>Ostreobineae</taxon>
        <taxon>Ostreobiaceae</taxon>
        <taxon>Ostreobium</taxon>
    </lineage>
</organism>
<evidence type="ECO:0000313" key="3">
    <source>
        <dbReference type="Proteomes" id="UP000708148"/>
    </source>
</evidence>